<gene>
    <name evidence="2" type="ORF">ASIM_LOCUS7418</name>
</gene>
<dbReference type="WBParaSite" id="ASIM_0000764201-mRNA-1">
    <property type="protein sequence ID" value="ASIM_0000764201-mRNA-1"/>
    <property type="gene ID" value="ASIM_0000764201"/>
</dbReference>
<evidence type="ECO:0000313" key="4">
    <source>
        <dbReference type="WBParaSite" id="ASIM_0000764201-mRNA-1"/>
    </source>
</evidence>
<sequence>MVQKSVRDAFREAFKLPSRGVPSTQTLQATTTPTTTQPATPTTGSH</sequence>
<organism evidence="4">
    <name type="scientific">Anisakis simplex</name>
    <name type="common">Herring worm</name>
    <dbReference type="NCBI Taxonomy" id="6269"/>
    <lineage>
        <taxon>Eukaryota</taxon>
        <taxon>Metazoa</taxon>
        <taxon>Ecdysozoa</taxon>
        <taxon>Nematoda</taxon>
        <taxon>Chromadorea</taxon>
        <taxon>Rhabditida</taxon>
        <taxon>Spirurina</taxon>
        <taxon>Ascaridomorpha</taxon>
        <taxon>Ascaridoidea</taxon>
        <taxon>Anisakidae</taxon>
        <taxon>Anisakis</taxon>
        <taxon>Anisakis simplex complex</taxon>
    </lineage>
</organism>
<keyword evidence="3" id="KW-1185">Reference proteome</keyword>
<accession>A0A0M3JJ26</accession>
<reference evidence="2 3" key="2">
    <citation type="submission" date="2018-11" db="EMBL/GenBank/DDBJ databases">
        <authorList>
            <consortium name="Pathogen Informatics"/>
        </authorList>
    </citation>
    <scope>NUCLEOTIDE SEQUENCE [LARGE SCALE GENOMIC DNA]</scope>
</reference>
<evidence type="ECO:0000256" key="1">
    <source>
        <dbReference type="SAM" id="MobiDB-lite"/>
    </source>
</evidence>
<reference evidence="4" key="1">
    <citation type="submission" date="2017-02" db="UniProtKB">
        <authorList>
            <consortium name="WormBaseParasite"/>
        </authorList>
    </citation>
    <scope>IDENTIFICATION</scope>
</reference>
<proteinExistence type="predicted"/>
<name>A0A0M3JJ26_ANISI</name>
<dbReference type="EMBL" id="UYRR01017893">
    <property type="protein sequence ID" value="VDK29135.1"/>
    <property type="molecule type" value="Genomic_DNA"/>
</dbReference>
<feature type="compositionally biased region" description="Low complexity" evidence="1">
    <location>
        <begin position="24"/>
        <end position="46"/>
    </location>
</feature>
<evidence type="ECO:0000313" key="3">
    <source>
        <dbReference type="Proteomes" id="UP000267096"/>
    </source>
</evidence>
<evidence type="ECO:0000313" key="2">
    <source>
        <dbReference type="EMBL" id="VDK29135.1"/>
    </source>
</evidence>
<protein>
    <submittedName>
        <fullName evidence="4">Transposase</fullName>
    </submittedName>
</protein>
<dbReference type="AlphaFoldDB" id="A0A0M3JJ26"/>
<dbReference type="Proteomes" id="UP000267096">
    <property type="component" value="Unassembled WGS sequence"/>
</dbReference>
<feature type="region of interest" description="Disordered" evidence="1">
    <location>
        <begin position="13"/>
        <end position="46"/>
    </location>
</feature>